<dbReference type="RefSeq" id="WP_173102850.1">
    <property type="nucleotide sequence ID" value="NZ_AP022822.1"/>
</dbReference>
<dbReference type="AlphaFoldDB" id="A0A679ILL4"/>
<feature type="domain" description="Solute-binding protein family 3/N-terminal" evidence="2">
    <location>
        <begin position="37"/>
        <end position="259"/>
    </location>
</feature>
<name>A0A679ILL4_9ENTE</name>
<gene>
    <name evidence="3" type="ORF">EsVE80_11140</name>
</gene>
<dbReference type="Proteomes" id="UP000502998">
    <property type="component" value="Chromosome"/>
</dbReference>
<dbReference type="Gene3D" id="3.40.190.10">
    <property type="entry name" value="Periplasmic binding protein-like II"/>
    <property type="match status" value="2"/>
</dbReference>
<dbReference type="SUPFAM" id="SSF53850">
    <property type="entry name" value="Periplasmic binding protein-like II"/>
    <property type="match status" value="1"/>
</dbReference>
<dbReference type="EMBL" id="AP022822">
    <property type="protein sequence ID" value="BCA85591.1"/>
    <property type="molecule type" value="Genomic_DNA"/>
</dbReference>
<evidence type="ECO:0000256" key="1">
    <source>
        <dbReference type="ARBA" id="ARBA00022729"/>
    </source>
</evidence>
<dbReference type="Pfam" id="PF00497">
    <property type="entry name" value="SBP_bac_3"/>
    <property type="match status" value="1"/>
</dbReference>
<dbReference type="InterPro" id="IPR001638">
    <property type="entry name" value="Solute-binding_3/MltF_N"/>
</dbReference>
<evidence type="ECO:0000313" key="3">
    <source>
        <dbReference type="EMBL" id="BCA85591.1"/>
    </source>
</evidence>
<sequence>MKKILTSLAIVGACFLLTACGSKKEEDKLAGIKASGVLKVGTSAEFAPFEFHTLVAGEDKIVGADIDLAQAIADKLGVKLKIEDMEFNAVLATLKEGKVDLGIAGISATPTRQKSFDFSTNYYNPPQKVVINKKNAANYNSIASLKGKKIGAQKGSIQEDVVKNQMKDPQIVSVAKVPNLILEVKQGSIDALVVEETVGASYIAQNPELQFATIDLKSSDDEAYAIAMQKGSQNLKKEINKIIQELMDSGEIEKYVKENTAIANKTTKK</sequence>
<keyword evidence="1" id="KW-0732">Signal</keyword>
<dbReference type="PROSITE" id="PS51257">
    <property type="entry name" value="PROKAR_LIPOPROTEIN"/>
    <property type="match status" value="1"/>
</dbReference>
<accession>A0A679ILL4</accession>
<proteinExistence type="predicted"/>
<dbReference type="PANTHER" id="PTHR35936:SF17">
    <property type="entry name" value="ARGININE-BINDING EXTRACELLULAR PROTEIN ARTP"/>
    <property type="match status" value="1"/>
</dbReference>
<evidence type="ECO:0000313" key="4">
    <source>
        <dbReference type="Proteomes" id="UP000502998"/>
    </source>
</evidence>
<evidence type="ECO:0000259" key="2">
    <source>
        <dbReference type="SMART" id="SM00062"/>
    </source>
</evidence>
<reference evidence="3 4" key="1">
    <citation type="submission" date="2020-02" db="EMBL/GenBank/DDBJ databases">
        <title>Characterization of vanA genotype vancomycin-resistant Enterococcus saigonensis VE80.</title>
        <authorList>
            <person name="Harada T."/>
            <person name="Motooka D."/>
            <person name="Nakamura S."/>
            <person name="Yamamoto Y."/>
            <person name="Kawahara R."/>
            <person name="Kawatsu K."/>
        </authorList>
    </citation>
    <scope>NUCLEOTIDE SEQUENCE [LARGE SCALE GENOMIC DNA]</scope>
    <source>
        <strain evidence="3 4">VE80</strain>
    </source>
</reference>
<protein>
    <submittedName>
        <fullName evidence="3">Amino acid ABC transporter substrate-binding protein</fullName>
    </submittedName>
</protein>
<dbReference type="SMART" id="SM00062">
    <property type="entry name" value="PBPb"/>
    <property type="match status" value="1"/>
</dbReference>
<dbReference type="PANTHER" id="PTHR35936">
    <property type="entry name" value="MEMBRANE-BOUND LYTIC MUREIN TRANSGLYCOSYLASE F"/>
    <property type="match status" value="1"/>
</dbReference>
<dbReference type="KEGG" id="esg:EsVE80_11140"/>
<organism evidence="3 4">
    <name type="scientific">Enterococcus saigonensis</name>
    <dbReference type="NCBI Taxonomy" id="1805431"/>
    <lineage>
        <taxon>Bacteria</taxon>
        <taxon>Bacillati</taxon>
        <taxon>Bacillota</taxon>
        <taxon>Bacilli</taxon>
        <taxon>Lactobacillales</taxon>
        <taxon>Enterococcaceae</taxon>
        <taxon>Enterococcus</taxon>
    </lineage>
</organism>
<keyword evidence="4" id="KW-1185">Reference proteome</keyword>